<feature type="non-terminal residue" evidence="1">
    <location>
        <position position="183"/>
    </location>
</feature>
<dbReference type="Proteomes" id="UP000747542">
    <property type="component" value="Unassembled WGS sequence"/>
</dbReference>
<evidence type="ECO:0000313" key="2">
    <source>
        <dbReference type="Proteomes" id="UP000747542"/>
    </source>
</evidence>
<keyword evidence="2" id="KW-1185">Reference proteome</keyword>
<proteinExistence type="predicted"/>
<comment type="caution">
    <text evidence="1">The sequence shown here is derived from an EMBL/GenBank/DDBJ whole genome shotgun (WGS) entry which is preliminary data.</text>
</comment>
<feature type="non-terminal residue" evidence="1">
    <location>
        <position position="1"/>
    </location>
</feature>
<accession>A0A8J5MSM5</accession>
<organism evidence="1 2">
    <name type="scientific">Homarus americanus</name>
    <name type="common">American lobster</name>
    <dbReference type="NCBI Taxonomy" id="6706"/>
    <lineage>
        <taxon>Eukaryota</taxon>
        <taxon>Metazoa</taxon>
        <taxon>Ecdysozoa</taxon>
        <taxon>Arthropoda</taxon>
        <taxon>Crustacea</taxon>
        <taxon>Multicrustacea</taxon>
        <taxon>Malacostraca</taxon>
        <taxon>Eumalacostraca</taxon>
        <taxon>Eucarida</taxon>
        <taxon>Decapoda</taxon>
        <taxon>Pleocyemata</taxon>
        <taxon>Astacidea</taxon>
        <taxon>Nephropoidea</taxon>
        <taxon>Nephropidae</taxon>
        <taxon>Homarus</taxon>
    </lineage>
</organism>
<name>A0A8J5MSM5_HOMAM</name>
<dbReference type="AlphaFoldDB" id="A0A8J5MSM5"/>
<reference evidence="1" key="1">
    <citation type="journal article" date="2021" name="Sci. Adv.">
        <title>The American lobster genome reveals insights on longevity, neural, and immune adaptations.</title>
        <authorList>
            <person name="Polinski J.M."/>
            <person name="Zimin A.V."/>
            <person name="Clark K.F."/>
            <person name="Kohn A.B."/>
            <person name="Sadowski N."/>
            <person name="Timp W."/>
            <person name="Ptitsyn A."/>
            <person name="Khanna P."/>
            <person name="Romanova D.Y."/>
            <person name="Williams P."/>
            <person name="Greenwood S.J."/>
            <person name="Moroz L.L."/>
            <person name="Walt D.R."/>
            <person name="Bodnar A.G."/>
        </authorList>
    </citation>
    <scope>NUCLEOTIDE SEQUENCE</scope>
    <source>
        <strain evidence="1">GMGI-L3</strain>
    </source>
</reference>
<gene>
    <name evidence="1" type="ORF">Hamer_G024829</name>
</gene>
<protein>
    <submittedName>
        <fullName evidence="1">Uncharacterized protein</fullName>
    </submittedName>
</protein>
<dbReference type="EMBL" id="JAHLQT010027435">
    <property type="protein sequence ID" value="KAG7162695.1"/>
    <property type="molecule type" value="Genomic_DNA"/>
</dbReference>
<evidence type="ECO:0000313" key="1">
    <source>
        <dbReference type="EMBL" id="KAG7162695.1"/>
    </source>
</evidence>
<sequence length="183" mass="19740">SWCYCSVWSLQAGATVVCGLQKLVLLWCVVYRAGATVSVWSELVLLWCVVYRGWCTAVCGLEAGATVVCGLQAGATVVCGLLQSWSYCSVWSRLELLPVCGLQRLEPCLAGATVVCGLQAGATVVCGLELGTVVCSLQAGAAQCVVSGGWSYWCVVYRGWLHCGVWSRLELLWCVVYRGWCYC</sequence>